<feature type="compositionally biased region" description="Acidic residues" evidence="1">
    <location>
        <begin position="207"/>
        <end position="219"/>
    </location>
</feature>
<proteinExistence type="predicted"/>
<feature type="compositionally biased region" description="Low complexity" evidence="1">
    <location>
        <begin position="107"/>
        <end position="123"/>
    </location>
</feature>
<dbReference type="EMBL" id="LK995470">
    <property type="protein sequence ID" value="CED90240.1"/>
    <property type="molecule type" value="Genomic_DNA"/>
</dbReference>
<evidence type="ECO:0000256" key="2">
    <source>
        <dbReference type="SAM" id="Phobius"/>
    </source>
</evidence>
<reference evidence="3" key="1">
    <citation type="submission" date="2014-07" db="EMBL/GenBank/DDBJ databases">
        <authorList>
            <person name="Zhang J.E."/>
            <person name="Yang H."/>
            <person name="Guo J."/>
            <person name="Deng Z."/>
            <person name="Luo H."/>
            <person name="Luo M."/>
            <person name="Zhao B."/>
        </authorList>
    </citation>
    <scope>NUCLEOTIDE SEQUENCE</scope>
    <source>
        <strain evidence="3">AM4</strain>
    </source>
</reference>
<dbReference type="RefSeq" id="WP_210578543.1">
    <property type="nucleotide sequence ID" value="NZ_LK995470.1"/>
</dbReference>
<feature type="region of interest" description="Disordered" evidence="1">
    <location>
        <begin position="64"/>
        <end position="341"/>
    </location>
</feature>
<feature type="compositionally biased region" description="Low complexity" evidence="1">
    <location>
        <begin position="393"/>
        <end position="432"/>
    </location>
</feature>
<protein>
    <submittedName>
        <fullName evidence="3">Uncharacterized protein</fullName>
    </submittedName>
</protein>
<accession>A0A1L7RJS1</accession>
<organism evidence="3">
    <name type="scientific">Actinomyces succiniciruminis</name>
    <dbReference type="NCBI Taxonomy" id="1522002"/>
    <lineage>
        <taxon>Bacteria</taxon>
        <taxon>Bacillati</taxon>
        <taxon>Actinomycetota</taxon>
        <taxon>Actinomycetes</taxon>
        <taxon>Actinomycetales</taxon>
        <taxon>Actinomycetaceae</taxon>
        <taxon>Actinomyces</taxon>
    </lineage>
</organism>
<name>A0A1L7RJS1_9ACTO</name>
<keyword evidence="2" id="KW-1133">Transmembrane helix</keyword>
<feature type="transmembrane region" description="Helical" evidence="2">
    <location>
        <begin position="455"/>
        <end position="476"/>
    </location>
</feature>
<keyword evidence="2" id="KW-0812">Transmembrane</keyword>
<feature type="compositionally biased region" description="Low complexity" evidence="1">
    <location>
        <begin position="131"/>
        <end position="142"/>
    </location>
</feature>
<gene>
    <name evidence="3" type="ORF">AAM4_0345</name>
</gene>
<dbReference type="AlphaFoldDB" id="A0A1L7RJS1"/>
<feature type="compositionally biased region" description="Basic and acidic residues" evidence="1">
    <location>
        <begin position="24"/>
        <end position="36"/>
    </location>
</feature>
<keyword evidence="2" id="KW-0472">Membrane</keyword>
<evidence type="ECO:0000313" key="3">
    <source>
        <dbReference type="EMBL" id="CED90240.1"/>
    </source>
</evidence>
<feature type="compositionally biased region" description="Acidic residues" evidence="1">
    <location>
        <begin position="157"/>
        <end position="175"/>
    </location>
</feature>
<evidence type="ECO:0000256" key="1">
    <source>
        <dbReference type="SAM" id="MobiDB-lite"/>
    </source>
</evidence>
<sequence length="496" mass="50636">MSENTDVNQSESGSGAAPRRSRRAIREAERAAEREAILTGQQPLLTRREMRRLREEAEALQRALEAGEITPEQARALQDPLADQPVISVPAQEATGQHAVASTPADAVPVEQTTPTPATAESPAEPEEAAGTEAEAVGASEAEVLEEAEPEAKEAGADADSEADSEAASEAEASAESEAASPAQAESVDQAASPSAPTPAQAPAEEPATEEAPDEEPAAEETPAVEGADASADATPVTGVPSAPSPQAADTSLTDAQKEEIASLPTGVLEAVDAPIADVQPDAAAPTPTRRSLRHRHVAEESDQAADDQAAEPAAEGEEPKTPTRRPIVRIPAAAQGVRTVDTDTGQLSAVQPVIQPDAALQVSQGAAGEDEAEDVEVFGGIDNPQWRSLTDAEAAGSEAADQAEAESAPAAAPAPEAEAEAASAEGEAAQAPVEAGSEPASAQTEGGSRAGHTLLIVLLAVVIALVVLAVVWFLYHNGIIGSLPQTLDTWTHLLV</sequence>
<feature type="compositionally biased region" description="Low complexity" evidence="1">
    <location>
        <begin position="176"/>
        <end position="206"/>
    </location>
</feature>
<feature type="compositionally biased region" description="Acidic residues" evidence="1">
    <location>
        <begin position="301"/>
        <end position="310"/>
    </location>
</feature>
<feature type="region of interest" description="Disordered" evidence="1">
    <location>
        <begin position="393"/>
        <end position="447"/>
    </location>
</feature>
<feature type="region of interest" description="Disordered" evidence="1">
    <location>
        <begin position="1"/>
        <end position="44"/>
    </location>
</feature>